<evidence type="ECO:0000259" key="1">
    <source>
        <dbReference type="Pfam" id="PF24793"/>
    </source>
</evidence>
<keyword evidence="3" id="KW-1185">Reference proteome</keyword>
<dbReference type="InterPro" id="IPR004263">
    <property type="entry name" value="Exostosin"/>
</dbReference>
<dbReference type="PANTHER" id="PTHR48261">
    <property type="entry name" value="ACETYLGLUCOSAMINYLTRANSFERASE"/>
    <property type="match status" value="1"/>
</dbReference>
<dbReference type="Pfam" id="PF24793">
    <property type="entry name" value="GINT1_N"/>
    <property type="match status" value="1"/>
</dbReference>
<comment type="caution">
    <text evidence="2">The sequence shown here is derived from an EMBL/GenBank/DDBJ whole genome shotgun (WGS) entry which is preliminary data.</text>
</comment>
<proteinExistence type="predicted"/>
<name>A0A328B0N8_9CAUL</name>
<dbReference type="AlphaFoldDB" id="A0A328B0N8"/>
<dbReference type="GO" id="GO:0016757">
    <property type="term" value="F:glycosyltransferase activity"/>
    <property type="evidence" value="ECO:0007669"/>
    <property type="project" value="InterPro"/>
</dbReference>
<evidence type="ECO:0000313" key="2">
    <source>
        <dbReference type="EMBL" id="RAK60733.1"/>
    </source>
</evidence>
<protein>
    <recommendedName>
        <fullName evidence="1">Glucosamine inositolphosphorylceramide transferase 1 N-terminal domain-containing protein</fullName>
    </recommendedName>
</protein>
<dbReference type="EMBL" id="QFYP01000001">
    <property type="protein sequence ID" value="RAK60733.1"/>
    <property type="molecule type" value="Genomic_DNA"/>
</dbReference>
<evidence type="ECO:0000313" key="3">
    <source>
        <dbReference type="Proteomes" id="UP000249842"/>
    </source>
</evidence>
<dbReference type="SUPFAM" id="SSF75005">
    <property type="entry name" value="Arabinanase/levansucrase/invertase"/>
    <property type="match status" value="1"/>
</dbReference>
<sequence>MVVVPSDRTRAWVIRLVEVLRLQFGLPTDIVSVPSLHSYDQIPSESFEQRVFGRGQEGHSAWQATRPTATADSIRWSDSLVVNATGYDPSILPPELRLGTIISPTFHGLYRMEALVGPVLSGEPPHIGVIVSRAGESWLVQGARLAVPERAIMQRALDSTFGRTITLLRGAADHLITGKPLPEPVPLPPLAEAPSGLGFWASRLLRAGLPKLGRQLSKPFRRQDWCIGYRSAQPEDSPANLQLDPASFQLLDSGRSSFYADPFVFRHDGVTALFFEDFDYGTQRGCISYVVLGEDGARGEPVQTLSRPYHLSYPYLFDHHGAAMMIPESSANGTIELYEAEAFPDRWRLRSVLVGNIEAADTTLHFDEATGIWWMFAAVTEFGSSSHDTLSIFYADRLDGPWRPHAANPVKFDPSCSRPAGPLVRWNGRLFRPAQDCTRGYGDGLVWCEIQDLTPEVFREAVVARQRPYRGFAGLHTYGRAAGFEVVDFKRNRWRFVQ</sequence>
<accession>A0A328B0N8</accession>
<dbReference type="InterPro" id="IPR023296">
    <property type="entry name" value="Glyco_hydro_beta-prop_sf"/>
</dbReference>
<feature type="domain" description="Glucosamine inositolphosphorylceramide transferase 1 N-terminal" evidence="1">
    <location>
        <begin position="255"/>
        <end position="464"/>
    </location>
</feature>
<dbReference type="PANTHER" id="PTHR48261:SF2">
    <property type="entry name" value="ACETYLGLUCOSAMINYLTRANSFERASE"/>
    <property type="match status" value="1"/>
</dbReference>
<organism evidence="2 3">
    <name type="scientific">Phenylobacterium hankyongense</name>
    <dbReference type="NCBI Taxonomy" id="1813876"/>
    <lineage>
        <taxon>Bacteria</taxon>
        <taxon>Pseudomonadati</taxon>
        <taxon>Pseudomonadota</taxon>
        <taxon>Alphaproteobacteria</taxon>
        <taxon>Caulobacterales</taxon>
        <taxon>Caulobacteraceae</taxon>
        <taxon>Phenylobacterium</taxon>
    </lineage>
</organism>
<reference evidence="3" key="1">
    <citation type="submission" date="2018-05" db="EMBL/GenBank/DDBJ databases">
        <authorList>
            <person name="Li X."/>
        </authorList>
    </citation>
    <scope>NUCLEOTIDE SEQUENCE [LARGE SCALE GENOMIC DNA]</scope>
    <source>
        <strain evidence="3">HKS-05</strain>
    </source>
</reference>
<dbReference type="InterPro" id="IPR056442">
    <property type="entry name" value="GINT1_N"/>
</dbReference>
<dbReference type="Proteomes" id="UP000249842">
    <property type="component" value="Unassembled WGS sequence"/>
</dbReference>
<gene>
    <name evidence="2" type="ORF">DJ021_13405</name>
</gene>